<keyword evidence="7" id="KW-0067">ATP-binding</keyword>
<evidence type="ECO:0000256" key="10">
    <source>
        <dbReference type="SAM" id="Coils"/>
    </source>
</evidence>
<dbReference type="Pfam" id="PF02518">
    <property type="entry name" value="HATPase_c"/>
    <property type="match status" value="1"/>
</dbReference>
<dbReference type="SMART" id="SM00387">
    <property type="entry name" value="HATPase_c"/>
    <property type="match status" value="1"/>
</dbReference>
<keyword evidence="6" id="KW-0418">Kinase</keyword>
<dbReference type="Gene3D" id="1.20.5.1930">
    <property type="match status" value="1"/>
</dbReference>
<organism evidence="13 14">
    <name type="scientific">Flavobacterium palustre</name>
    <dbReference type="NCBI Taxonomy" id="1476463"/>
    <lineage>
        <taxon>Bacteria</taxon>
        <taxon>Pseudomonadati</taxon>
        <taxon>Bacteroidota</taxon>
        <taxon>Flavobacteriia</taxon>
        <taxon>Flavobacteriales</taxon>
        <taxon>Flavobacteriaceae</taxon>
        <taxon>Flavobacterium</taxon>
    </lineage>
</organism>
<evidence type="ECO:0000256" key="8">
    <source>
        <dbReference type="ARBA" id="ARBA00023012"/>
    </source>
</evidence>
<dbReference type="Pfam" id="PF13424">
    <property type="entry name" value="TPR_12"/>
    <property type="match status" value="1"/>
</dbReference>
<keyword evidence="9" id="KW-0802">TPR repeat</keyword>
<feature type="coiled-coil region" evidence="10">
    <location>
        <begin position="521"/>
        <end position="548"/>
    </location>
</feature>
<dbReference type="RefSeq" id="WP_188491984.1">
    <property type="nucleotide sequence ID" value="NZ_BMGA01000001.1"/>
</dbReference>
<keyword evidence="3" id="KW-0597">Phosphoprotein</keyword>
<dbReference type="CDD" id="cd16917">
    <property type="entry name" value="HATPase_UhpB-NarQ-NarX-like"/>
    <property type="match status" value="1"/>
</dbReference>
<evidence type="ECO:0000313" key="13">
    <source>
        <dbReference type="EMBL" id="GGA66784.1"/>
    </source>
</evidence>
<dbReference type="PROSITE" id="PS51257">
    <property type="entry name" value="PROKAR_LIPOPROTEIN"/>
    <property type="match status" value="1"/>
</dbReference>
<feature type="transmembrane region" description="Helical" evidence="11">
    <location>
        <begin position="425"/>
        <end position="442"/>
    </location>
</feature>
<evidence type="ECO:0000256" key="11">
    <source>
        <dbReference type="SAM" id="Phobius"/>
    </source>
</evidence>
<evidence type="ECO:0000256" key="5">
    <source>
        <dbReference type="ARBA" id="ARBA00022741"/>
    </source>
</evidence>
<comment type="caution">
    <text evidence="13">The sequence shown here is derived from an EMBL/GenBank/DDBJ whole genome shotgun (WGS) entry which is preliminary data.</text>
</comment>
<dbReference type="PROSITE" id="PS50005">
    <property type="entry name" value="TPR"/>
    <property type="match status" value="2"/>
</dbReference>
<dbReference type="InterPro" id="IPR050482">
    <property type="entry name" value="Sensor_HK_TwoCompSys"/>
</dbReference>
<comment type="catalytic activity">
    <reaction evidence="1">
        <text>ATP + protein L-histidine = ADP + protein N-phospho-L-histidine.</text>
        <dbReference type="EC" id="2.7.13.3"/>
    </reaction>
</comment>
<dbReference type="InterPro" id="IPR003594">
    <property type="entry name" value="HATPase_dom"/>
</dbReference>
<keyword evidence="4" id="KW-0808">Transferase</keyword>
<keyword evidence="11" id="KW-1133">Transmembrane helix</keyword>
<dbReference type="Gene3D" id="1.25.40.10">
    <property type="entry name" value="Tetratricopeptide repeat domain"/>
    <property type="match status" value="2"/>
</dbReference>
<dbReference type="SUPFAM" id="SSF48452">
    <property type="entry name" value="TPR-like"/>
    <property type="match status" value="2"/>
</dbReference>
<evidence type="ECO:0000256" key="4">
    <source>
        <dbReference type="ARBA" id="ARBA00022679"/>
    </source>
</evidence>
<keyword evidence="5" id="KW-0547">Nucleotide-binding</keyword>
<dbReference type="InterPro" id="IPR036890">
    <property type="entry name" value="HATPase_C_sf"/>
</dbReference>
<dbReference type="EMBL" id="BMGA01000001">
    <property type="protein sequence ID" value="GGA66784.1"/>
    <property type="molecule type" value="Genomic_DNA"/>
</dbReference>
<feature type="repeat" description="TPR" evidence="9">
    <location>
        <begin position="241"/>
        <end position="274"/>
    </location>
</feature>
<evidence type="ECO:0000256" key="6">
    <source>
        <dbReference type="ARBA" id="ARBA00022777"/>
    </source>
</evidence>
<keyword evidence="10" id="KW-0175">Coiled coil</keyword>
<proteinExistence type="predicted"/>
<keyword evidence="14" id="KW-1185">Reference proteome</keyword>
<protein>
    <recommendedName>
        <fullName evidence="2">histidine kinase</fullName>
        <ecNumber evidence="2">2.7.13.3</ecNumber>
    </recommendedName>
</protein>
<sequence length="684" mass="78895">MKTNTVKLTFWILLSVFLGCTQKKTDNQLIQTSNDSLPVYFTLANDFNLSRQKRLEYIRKANDIVISHKNDSLNRVDLFKIANRYYNIGDWKEYSKTVNLVLNNSENAGDTISMAKAYGYLGDYYLRKSISDSAFLYYYKAEKIYATLNDNYQLARTIINKAELLFRVGDFIGSEKEVFKGLRIIKDDENEVANEINYDANNMLGMVYNGMGEYENAISYHKKALEVLDKMQIIGISQTKAISYLNLGLVYVKLKNYKVASDYFLKGIEQQKMDNQDPSVYALLLDNLGYSKFKLGENEGLPDLLYQSLKIRDSLKLNSEIPVNKIHLSEYYQSKNNQAKSLQFAKEALVLARKMNMPRETLLSLKQITAVDPQNASSYTKEYIRINEELQQYERKIGEKFSRIQYETDTIKGEYSDLETKNRNLVYFFSGLTILGLFLYIIKAQKTKNRELLYKQQQQKANEDIYNLMISQQNTIEANRVKEKKRVAQELHDGVLGRMFGVRMNLEGLNQFNDDLAVDQRNAYLSELKNIEQDIREISHDLNREKSELINNFVAIVDNLFEEQRKTFSCKLFSSIDSNIKWDLAVNSVKINLYRIIQESLQNINKYANATTVKVELKKQGNNIELTIVDDGVGFNVNLKKKGIGLQNMISRAKECNGEFHVKSKKGEGTTITVIIPLETTTNT</sequence>
<dbReference type="SUPFAM" id="SSF55874">
    <property type="entry name" value="ATPase domain of HSP90 chaperone/DNA topoisomerase II/histidine kinase"/>
    <property type="match status" value="1"/>
</dbReference>
<evidence type="ECO:0000256" key="7">
    <source>
        <dbReference type="ARBA" id="ARBA00022840"/>
    </source>
</evidence>
<feature type="domain" description="Histidine kinase" evidence="12">
    <location>
        <begin position="593"/>
        <end position="680"/>
    </location>
</feature>
<evidence type="ECO:0000313" key="14">
    <source>
        <dbReference type="Proteomes" id="UP000658793"/>
    </source>
</evidence>
<evidence type="ECO:0000259" key="12">
    <source>
        <dbReference type="PROSITE" id="PS50109"/>
    </source>
</evidence>
<dbReference type="Pfam" id="PF07730">
    <property type="entry name" value="HisKA_3"/>
    <property type="match status" value="1"/>
</dbReference>
<dbReference type="InterPro" id="IPR019734">
    <property type="entry name" value="TPR_rpt"/>
</dbReference>
<dbReference type="PANTHER" id="PTHR24421:SF10">
    <property type="entry name" value="NITRATE_NITRITE SENSOR PROTEIN NARQ"/>
    <property type="match status" value="1"/>
</dbReference>
<dbReference type="EC" id="2.7.13.3" evidence="2"/>
<dbReference type="InterPro" id="IPR005467">
    <property type="entry name" value="His_kinase_dom"/>
</dbReference>
<evidence type="ECO:0000256" key="3">
    <source>
        <dbReference type="ARBA" id="ARBA00022553"/>
    </source>
</evidence>
<evidence type="ECO:0000256" key="2">
    <source>
        <dbReference type="ARBA" id="ARBA00012438"/>
    </source>
</evidence>
<dbReference type="Proteomes" id="UP000658793">
    <property type="component" value="Unassembled WGS sequence"/>
</dbReference>
<dbReference type="PROSITE" id="PS50109">
    <property type="entry name" value="HIS_KIN"/>
    <property type="match status" value="1"/>
</dbReference>
<keyword evidence="8" id="KW-0902">Two-component regulatory system</keyword>
<dbReference type="SMART" id="SM00028">
    <property type="entry name" value="TPR"/>
    <property type="match status" value="4"/>
</dbReference>
<feature type="repeat" description="TPR" evidence="9">
    <location>
        <begin position="198"/>
        <end position="231"/>
    </location>
</feature>
<keyword evidence="11" id="KW-0812">Transmembrane</keyword>
<reference evidence="14" key="1">
    <citation type="journal article" date="2019" name="Int. J. Syst. Evol. Microbiol.">
        <title>The Global Catalogue of Microorganisms (GCM) 10K type strain sequencing project: providing services to taxonomists for standard genome sequencing and annotation.</title>
        <authorList>
            <consortium name="The Broad Institute Genomics Platform"/>
            <consortium name="The Broad Institute Genome Sequencing Center for Infectious Disease"/>
            <person name="Wu L."/>
            <person name="Ma J."/>
        </authorList>
    </citation>
    <scope>NUCLEOTIDE SEQUENCE [LARGE SCALE GENOMIC DNA]</scope>
    <source>
        <strain evidence="14">CGMCC 1.12811</strain>
    </source>
</reference>
<name>A0ABQ1H9F5_9FLAO</name>
<evidence type="ECO:0000256" key="9">
    <source>
        <dbReference type="PROSITE-ProRule" id="PRU00339"/>
    </source>
</evidence>
<dbReference type="InterPro" id="IPR011712">
    <property type="entry name" value="Sig_transdc_His_kin_sub3_dim/P"/>
</dbReference>
<dbReference type="Gene3D" id="3.30.565.10">
    <property type="entry name" value="Histidine kinase-like ATPase, C-terminal domain"/>
    <property type="match status" value="1"/>
</dbReference>
<accession>A0ABQ1H9F5</accession>
<evidence type="ECO:0000256" key="1">
    <source>
        <dbReference type="ARBA" id="ARBA00000085"/>
    </source>
</evidence>
<keyword evidence="11" id="KW-0472">Membrane</keyword>
<dbReference type="PANTHER" id="PTHR24421">
    <property type="entry name" value="NITRATE/NITRITE SENSOR PROTEIN NARX-RELATED"/>
    <property type="match status" value="1"/>
</dbReference>
<gene>
    <name evidence="13" type="ORF">GCM10008015_04350</name>
</gene>
<dbReference type="InterPro" id="IPR011990">
    <property type="entry name" value="TPR-like_helical_dom_sf"/>
</dbReference>